<accession>A0A2K9LFE3</accession>
<sequence length="501" mass="54239">MERGGCYMITFKEYQRLDGLALAQEIKAGNLQSSDVIECAISRLEQVNPKINAVVAKYFDLALSRAATNCLDGDFAGVPILLKDLLGSLKGCHTGSGSLAYKNEVADHTSTLYQRYSDMGLIFLGKTNTPELGLLATTEPVANGPSRNPWNLNKTTGGSSGGSAAAVAAGITPIASAGDGGGSIRIPASCCGLFGLKPSRGINPLGPLAESWDGAVSEHVITRSVRDSLAALKGSAGTDAYSHVPGILPSDFFVAAEQPIDRPLKIGFYQHSFYGGCVDKSCKDAVLAAVKLLRDLDHEVEEIELELDADKLISCYGDIYAANVNAEVADLVKRYGKAFVRSHVEPLTYFIYLIGNRFSAGEYILSKRRWAELSKLMDSFHDQHDVLLTPTMATPPFDLGTMTNSPVEKLLMNAANKAGVSQYASRELLYQFSKPQLQKVPFTQLANLTGQPAMSVPLYWNHEGLPIGVQFVARRMQDPLLFRLAAQLEIAKPWFDKVPDL</sequence>
<dbReference type="EMBL" id="CP022684">
    <property type="protein sequence ID" value="AUM10947.1"/>
    <property type="molecule type" value="Genomic_DNA"/>
</dbReference>
<dbReference type="PANTHER" id="PTHR11895:SF7">
    <property type="entry name" value="GLUTAMYL-TRNA(GLN) AMIDOTRANSFERASE SUBUNIT A, MITOCHONDRIAL"/>
    <property type="match status" value="1"/>
</dbReference>
<gene>
    <name evidence="3" type="ORF">Kalk_00160</name>
</gene>
<proteinExistence type="inferred from homology"/>
<dbReference type="Pfam" id="PF01425">
    <property type="entry name" value="Amidase"/>
    <property type="match status" value="1"/>
</dbReference>
<evidence type="ECO:0000259" key="2">
    <source>
        <dbReference type="Pfam" id="PF01425"/>
    </source>
</evidence>
<protein>
    <recommendedName>
        <fullName evidence="2">Amidase domain-containing protein</fullName>
    </recommendedName>
</protein>
<reference evidence="4" key="1">
    <citation type="submission" date="2017-08" db="EMBL/GenBank/DDBJ databases">
        <title>Direct submision.</title>
        <authorList>
            <person name="Kim S.-J."/>
            <person name="Rhee S.-K."/>
        </authorList>
    </citation>
    <scope>NUCLEOTIDE SEQUENCE [LARGE SCALE GENOMIC DNA]</scope>
    <source>
        <strain evidence="4">GI5</strain>
    </source>
</reference>
<dbReference type="SUPFAM" id="SSF75304">
    <property type="entry name" value="Amidase signature (AS) enzymes"/>
    <property type="match status" value="1"/>
</dbReference>
<comment type="similarity">
    <text evidence="1">Belongs to the amidase family.</text>
</comment>
<dbReference type="KEGG" id="kak:Kalk_00160"/>
<evidence type="ECO:0000313" key="4">
    <source>
        <dbReference type="Proteomes" id="UP000235116"/>
    </source>
</evidence>
<dbReference type="AlphaFoldDB" id="A0A2K9LFE3"/>
<dbReference type="InterPro" id="IPR000120">
    <property type="entry name" value="Amidase"/>
</dbReference>
<dbReference type="InterPro" id="IPR023631">
    <property type="entry name" value="Amidase_dom"/>
</dbReference>
<evidence type="ECO:0000313" key="3">
    <source>
        <dbReference type="EMBL" id="AUM10947.1"/>
    </source>
</evidence>
<dbReference type="Proteomes" id="UP000235116">
    <property type="component" value="Chromosome"/>
</dbReference>
<dbReference type="InterPro" id="IPR036928">
    <property type="entry name" value="AS_sf"/>
</dbReference>
<dbReference type="PANTHER" id="PTHR11895">
    <property type="entry name" value="TRANSAMIDASE"/>
    <property type="match status" value="1"/>
</dbReference>
<evidence type="ECO:0000256" key="1">
    <source>
        <dbReference type="ARBA" id="ARBA00009199"/>
    </source>
</evidence>
<organism evidence="3 4">
    <name type="scientific">Ketobacter alkanivorans</name>
    <dbReference type="NCBI Taxonomy" id="1917421"/>
    <lineage>
        <taxon>Bacteria</taxon>
        <taxon>Pseudomonadati</taxon>
        <taxon>Pseudomonadota</taxon>
        <taxon>Gammaproteobacteria</taxon>
        <taxon>Pseudomonadales</taxon>
        <taxon>Ketobacteraceae</taxon>
        <taxon>Ketobacter</taxon>
    </lineage>
</organism>
<dbReference type="GO" id="GO:0003824">
    <property type="term" value="F:catalytic activity"/>
    <property type="evidence" value="ECO:0007669"/>
    <property type="project" value="InterPro"/>
</dbReference>
<name>A0A2K9LFE3_9GAMM</name>
<dbReference type="InterPro" id="IPR020556">
    <property type="entry name" value="Amidase_CS"/>
</dbReference>
<feature type="domain" description="Amidase" evidence="2">
    <location>
        <begin position="35"/>
        <end position="481"/>
    </location>
</feature>
<keyword evidence="4" id="KW-1185">Reference proteome</keyword>
<dbReference type="PROSITE" id="PS00571">
    <property type="entry name" value="AMIDASES"/>
    <property type="match status" value="1"/>
</dbReference>
<dbReference type="Gene3D" id="3.90.1300.10">
    <property type="entry name" value="Amidase signature (AS) domain"/>
    <property type="match status" value="1"/>
</dbReference>